<dbReference type="AlphaFoldDB" id="A0A1Y1UXI0"/>
<dbReference type="OrthoDB" id="2171891at2759"/>
<reference evidence="1 2" key="2">
    <citation type="submission" date="2016-08" db="EMBL/GenBank/DDBJ databases">
        <title>Pervasive Adenine N6-methylation of Active Genes in Fungi.</title>
        <authorList>
            <consortium name="DOE Joint Genome Institute"/>
            <person name="Mondo S.J."/>
            <person name="Dannebaum R.O."/>
            <person name="Kuo R.C."/>
            <person name="Labutti K."/>
            <person name="Haridas S."/>
            <person name="Kuo A."/>
            <person name="Salamov A."/>
            <person name="Ahrendt S.R."/>
            <person name="Lipzen A."/>
            <person name="Sullivan W."/>
            <person name="Andreopoulos W.B."/>
            <person name="Clum A."/>
            <person name="Lindquist E."/>
            <person name="Daum C."/>
            <person name="Ramamoorthy G.K."/>
            <person name="Gryganskyi A."/>
            <person name="Culley D."/>
            <person name="Magnuson J.K."/>
            <person name="James T.Y."/>
            <person name="O'Malley M.A."/>
            <person name="Stajich J.E."/>
            <person name="Spatafora J.W."/>
            <person name="Visel A."/>
            <person name="Grigoriev I.V."/>
        </authorList>
    </citation>
    <scope>NUCLEOTIDE SEQUENCE [LARGE SCALE GENOMIC DNA]</scope>
    <source>
        <strain evidence="2">finn</strain>
    </source>
</reference>
<evidence type="ECO:0000313" key="1">
    <source>
        <dbReference type="EMBL" id="ORX42233.1"/>
    </source>
</evidence>
<name>A0A1Y1UXI0_9FUNG</name>
<dbReference type="Proteomes" id="UP000193719">
    <property type="component" value="Unassembled WGS sequence"/>
</dbReference>
<evidence type="ECO:0000313" key="2">
    <source>
        <dbReference type="Proteomes" id="UP000193719"/>
    </source>
</evidence>
<organism evidence="1 2">
    <name type="scientific">Piromyces finnis</name>
    <dbReference type="NCBI Taxonomy" id="1754191"/>
    <lineage>
        <taxon>Eukaryota</taxon>
        <taxon>Fungi</taxon>
        <taxon>Fungi incertae sedis</taxon>
        <taxon>Chytridiomycota</taxon>
        <taxon>Chytridiomycota incertae sedis</taxon>
        <taxon>Neocallimastigomycetes</taxon>
        <taxon>Neocallimastigales</taxon>
        <taxon>Neocallimastigaceae</taxon>
        <taxon>Piromyces</taxon>
    </lineage>
</organism>
<proteinExistence type="predicted"/>
<accession>A0A1Y1UXI0</accession>
<comment type="caution">
    <text evidence="1">The sequence shown here is derived from an EMBL/GenBank/DDBJ whole genome shotgun (WGS) entry which is preliminary data.</text>
</comment>
<sequence length="104" mass="12263">MNIYEYIKLYNSTNEQHYGDTIISYRCNKDDECLYNKCVDNYCIFNDKASVEHCDNIYFCHRKSYNYCGKAYRNICKTIDERSSKLCIDELCIAQENSPSGSED</sequence>
<dbReference type="EMBL" id="MCFH01000069">
    <property type="protein sequence ID" value="ORX42233.1"/>
    <property type="molecule type" value="Genomic_DNA"/>
</dbReference>
<keyword evidence="2" id="KW-1185">Reference proteome</keyword>
<gene>
    <name evidence="1" type="ORF">BCR36DRAFT_464831</name>
</gene>
<reference evidence="1 2" key="1">
    <citation type="submission" date="2016-08" db="EMBL/GenBank/DDBJ databases">
        <title>Genomes of anaerobic fungi encode conserved fungal cellulosomes for biomass hydrolysis.</title>
        <authorList>
            <consortium name="DOE Joint Genome Institute"/>
            <person name="Haitjema C.H."/>
            <person name="Gilmore S.P."/>
            <person name="Henske J.K."/>
            <person name="Solomon K.V."/>
            <person name="De Groot R."/>
            <person name="Kuo A."/>
            <person name="Mondo S.J."/>
            <person name="Salamov A.A."/>
            <person name="Labutti K."/>
            <person name="Zhao Z."/>
            <person name="Chiniquy J."/>
            <person name="Barry K."/>
            <person name="Brewer H.M."/>
            <person name="Purvine S.O."/>
            <person name="Wright A.T."/>
            <person name="Boxma B."/>
            <person name="Van Alen T."/>
            <person name="Hackstein J.H."/>
            <person name="Baker S.E."/>
            <person name="Grigoriev I.V."/>
            <person name="O'Malley M.A."/>
        </authorList>
    </citation>
    <scope>NUCLEOTIDE SEQUENCE [LARGE SCALE GENOMIC DNA]</scope>
    <source>
        <strain evidence="2">finn</strain>
    </source>
</reference>
<protein>
    <submittedName>
        <fullName evidence="1">Uncharacterized protein</fullName>
    </submittedName>
</protein>